<dbReference type="AlphaFoldDB" id="A0A226DTE1"/>
<feature type="region of interest" description="Disordered" evidence="1">
    <location>
        <begin position="40"/>
        <end position="62"/>
    </location>
</feature>
<comment type="caution">
    <text evidence="2">The sequence shown here is derived from an EMBL/GenBank/DDBJ whole genome shotgun (WGS) entry which is preliminary data.</text>
</comment>
<dbReference type="Proteomes" id="UP000198287">
    <property type="component" value="Unassembled WGS sequence"/>
</dbReference>
<keyword evidence="3" id="KW-1185">Reference proteome</keyword>
<gene>
    <name evidence="2" type="ORF">Fcan01_16311</name>
</gene>
<feature type="compositionally biased region" description="Acidic residues" evidence="1">
    <location>
        <begin position="52"/>
        <end position="62"/>
    </location>
</feature>
<reference evidence="2 3" key="1">
    <citation type="submission" date="2015-12" db="EMBL/GenBank/DDBJ databases">
        <title>The genome of Folsomia candida.</title>
        <authorList>
            <person name="Faddeeva A."/>
            <person name="Derks M.F."/>
            <person name="Anvar Y."/>
            <person name="Smit S."/>
            <person name="Van Straalen N."/>
            <person name="Roelofs D."/>
        </authorList>
    </citation>
    <scope>NUCLEOTIDE SEQUENCE [LARGE SCALE GENOMIC DNA]</scope>
    <source>
        <strain evidence="2 3">VU population</strain>
        <tissue evidence="2">Whole body</tissue>
    </source>
</reference>
<organism evidence="2 3">
    <name type="scientific">Folsomia candida</name>
    <name type="common">Springtail</name>
    <dbReference type="NCBI Taxonomy" id="158441"/>
    <lineage>
        <taxon>Eukaryota</taxon>
        <taxon>Metazoa</taxon>
        <taxon>Ecdysozoa</taxon>
        <taxon>Arthropoda</taxon>
        <taxon>Hexapoda</taxon>
        <taxon>Collembola</taxon>
        <taxon>Entomobryomorpha</taxon>
        <taxon>Isotomoidea</taxon>
        <taxon>Isotomidae</taxon>
        <taxon>Proisotominae</taxon>
        <taxon>Folsomia</taxon>
    </lineage>
</organism>
<name>A0A226DTE1_FOLCA</name>
<evidence type="ECO:0000256" key="1">
    <source>
        <dbReference type="SAM" id="MobiDB-lite"/>
    </source>
</evidence>
<proteinExistence type="predicted"/>
<dbReference type="EMBL" id="LNIX01000011">
    <property type="protein sequence ID" value="OXA48752.1"/>
    <property type="molecule type" value="Genomic_DNA"/>
</dbReference>
<evidence type="ECO:0000313" key="2">
    <source>
        <dbReference type="EMBL" id="OXA48752.1"/>
    </source>
</evidence>
<protein>
    <submittedName>
        <fullName evidence="2">Uncharacterized protein</fullName>
    </submittedName>
</protein>
<evidence type="ECO:0000313" key="3">
    <source>
        <dbReference type="Proteomes" id="UP000198287"/>
    </source>
</evidence>
<sequence length="180" mass="20393">MALTLRKTSHFKSAPSLAYTTNDVQDHPYVSKLFTTISSAPPNKTEEIPTSSEDEDEEENDVQSVDLDLDADQLDNLLSTRTLKDKPCFELSDVLVISFKVQNWDEDTTAKLRKCAEKLRNYRSHLVNLDSLGVAAVDRYMPGNADNIFEEFNESLSTSLPESLPKEKILILYQKHNKNP</sequence>
<accession>A0A226DTE1</accession>